<name>A0A7C5EMZ4_9BACT</name>
<gene>
    <name evidence="1" type="ORF">ENW48_09605</name>
</gene>
<dbReference type="InterPro" id="IPR023214">
    <property type="entry name" value="HAD_sf"/>
</dbReference>
<proteinExistence type="predicted"/>
<dbReference type="InterPro" id="IPR023198">
    <property type="entry name" value="PGP-like_dom2"/>
</dbReference>
<dbReference type="CDD" id="cd02603">
    <property type="entry name" value="HAD_sEH-N_like"/>
    <property type="match status" value="1"/>
</dbReference>
<dbReference type="SUPFAM" id="SSF56784">
    <property type="entry name" value="HAD-like"/>
    <property type="match status" value="1"/>
</dbReference>
<dbReference type="PANTHER" id="PTHR43611:SF3">
    <property type="entry name" value="FLAVIN MONONUCLEOTIDE HYDROLASE 1, CHLOROPLATIC"/>
    <property type="match status" value="1"/>
</dbReference>
<dbReference type="Pfam" id="PF00702">
    <property type="entry name" value="Hydrolase"/>
    <property type="match status" value="1"/>
</dbReference>
<dbReference type="EMBL" id="DTKJ01000064">
    <property type="protein sequence ID" value="HGZ12456.1"/>
    <property type="molecule type" value="Genomic_DNA"/>
</dbReference>
<dbReference type="NCBIfam" id="TIGR01509">
    <property type="entry name" value="HAD-SF-IA-v3"/>
    <property type="match status" value="1"/>
</dbReference>
<dbReference type="PRINTS" id="PR00413">
    <property type="entry name" value="HADHALOGNASE"/>
</dbReference>
<dbReference type="InterPro" id="IPR036412">
    <property type="entry name" value="HAD-like_sf"/>
</dbReference>
<dbReference type="Gene3D" id="1.10.150.240">
    <property type="entry name" value="Putative phosphatase, domain 2"/>
    <property type="match status" value="1"/>
</dbReference>
<dbReference type="InterPro" id="IPR006439">
    <property type="entry name" value="HAD-SF_hydro_IA"/>
</dbReference>
<dbReference type="AlphaFoldDB" id="A0A7C5EMZ4"/>
<comment type="caution">
    <text evidence="1">The sequence shown here is derived from an EMBL/GenBank/DDBJ whole genome shotgun (WGS) entry which is preliminary data.</text>
</comment>
<dbReference type="PANTHER" id="PTHR43611">
    <property type="entry name" value="ALPHA-D-GLUCOSE 1-PHOSPHATE PHOSPHATASE"/>
    <property type="match status" value="1"/>
</dbReference>
<organism evidence="1">
    <name type="scientific">Desulfobacca acetoxidans</name>
    <dbReference type="NCBI Taxonomy" id="60893"/>
    <lineage>
        <taxon>Bacteria</taxon>
        <taxon>Pseudomonadati</taxon>
        <taxon>Thermodesulfobacteriota</taxon>
        <taxon>Desulfobaccia</taxon>
        <taxon>Desulfobaccales</taxon>
        <taxon>Desulfobaccaceae</taxon>
        <taxon>Desulfobacca</taxon>
    </lineage>
</organism>
<dbReference type="Gene3D" id="3.40.50.1000">
    <property type="entry name" value="HAD superfamily/HAD-like"/>
    <property type="match status" value="1"/>
</dbReference>
<accession>A0A7C5EMZ4</accession>
<dbReference type="SFLD" id="SFLDS00003">
    <property type="entry name" value="Haloacid_Dehalogenase"/>
    <property type="match status" value="1"/>
</dbReference>
<evidence type="ECO:0000313" key="1">
    <source>
        <dbReference type="EMBL" id="HGZ12456.1"/>
    </source>
</evidence>
<protein>
    <submittedName>
        <fullName evidence="1">HAD family phosphatase</fullName>
    </submittedName>
</protein>
<reference evidence="1" key="1">
    <citation type="journal article" date="2020" name="mSystems">
        <title>Genome- and Community-Level Interaction Insights into Carbon Utilization and Element Cycling Functions of Hydrothermarchaeota in Hydrothermal Sediment.</title>
        <authorList>
            <person name="Zhou Z."/>
            <person name="Liu Y."/>
            <person name="Xu W."/>
            <person name="Pan J."/>
            <person name="Luo Z.H."/>
            <person name="Li M."/>
        </authorList>
    </citation>
    <scope>NUCLEOTIDE SEQUENCE [LARGE SCALE GENOMIC DNA]</scope>
    <source>
        <strain evidence="1">SpSt-853</strain>
    </source>
</reference>
<dbReference type="SFLD" id="SFLDG01129">
    <property type="entry name" value="C1.5:_HAD__Beta-PGM__Phosphata"/>
    <property type="match status" value="1"/>
</dbReference>
<sequence length="203" mass="23386">MPASFIQALALDLGNVLVQVDHLRFCRRLAALAGLGPEEVYLRIFQSELEPAYDTGRLTSEGFHQRLLEVFPVTLPFPVFSAWWNDIFSPMPEMEETVRKLAEHYPLYLASNTNPLHFTYIQERYAFLEVFQDFILSYEVGSRKPEPAFYQALIKRLGLPPSRCLFVDDKPAFVAAAQAHGLKAWQFTSPTAFTEMLQRHGWW</sequence>